<dbReference type="RefSeq" id="WP_006768628.1">
    <property type="nucleotide sequence ID" value="NC_004369.1"/>
</dbReference>
<proteinExistence type="predicted"/>
<dbReference type="eggNOG" id="COG4325">
    <property type="taxonomic scope" value="Bacteria"/>
</dbReference>
<feature type="transmembrane region" description="Helical" evidence="1">
    <location>
        <begin position="104"/>
        <end position="121"/>
    </location>
</feature>
<dbReference type="OrthoDB" id="2955631at2"/>
<evidence type="ECO:0008006" key="4">
    <source>
        <dbReference type="Google" id="ProtNLM"/>
    </source>
</evidence>
<evidence type="ECO:0000313" key="2">
    <source>
        <dbReference type="EMBL" id="BAC16875.1"/>
    </source>
</evidence>
<feature type="transmembrane region" description="Helical" evidence="1">
    <location>
        <begin position="133"/>
        <end position="153"/>
    </location>
</feature>
<reference evidence="2 3" key="1">
    <citation type="journal article" date="2003" name="Genome Res.">
        <title>Comparative complete genome sequence analysis of the amino acid replacements responsible for the thermostability of Corynebacterium efficiens.</title>
        <authorList>
            <person name="Nishio Y."/>
            <person name="Nakamura Y."/>
            <person name="Kawarabayasi Y."/>
            <person name="Usuda Y."/>
            <person name="Kimura E."/>
            <person name="Sugimoto S."/>
            <person name="Matsui K."/>
            <person name="Yamagishi A."/>
            <person name="Kikuchi H."/>
            <person name="Ikeo K."/>
            <person name="Gojobori T."/>
        </authorList>
    </citation>
    <scope>NUCLEOTIDE SEQUENCE [LARGE SCALE GENOMIC DNA]</scope>
    <source>
        <strain evidence="3">DSM 44549 / YS-314 / AJ 12310 / JCM 11189 / NBRC 100395</strain>
    </source>
</reference>
<dbReference type="InterPro" id="IPR018723">
    <property type="entry name" value="DUF2254_membrane"/>
</dbReference>
<dbReference type="STRING" id="196164.gene:10740455"/>
<dbReference type="EMBL" id="BA000035">
    <property type="protein sequence ID" value="BAC16875.1"/>
    <property type="molecule type" value="Genomic_DNA"/>
</dbReference>
<feature type="transmembrane region" description="Helical" evidence="1">
    <location>
        <begin position="12"/>
        <end position="33"/>
    </location>
</feature>
<organism evidence="2 3">
    <name type="scientific">Corynebacterium efficiens (strain DSM 44549 / YS-314 / AJ 12310 / JCM 11189 / NBRC 100395)</name>
    <dbReference type="NCBI Taxonomy" id="196164"/>
    <lineage>
        <taxon>Bacteria</taxon>
        <taxon>Bacillati</taxon>
        <taxon>Actinomycetota</taxon>
        <taxon>Actinomycetes</taxon>
        <taxon>Mycobacteriales</taxon>
        <taxon>Corynebacteriaceae</taxon>
        <taxon>Corynebacterium</taxon>
    </lineage>
</organism>
<feature type="transmembrane region" description="Helical" evidence="1">
    <location>
        <begin position="53"/>
        <end position="83"/>
    </location>
</feature>
<dbReference type="HOGENOM" id="CLU_032303_1_1_11"/>
<dbReference type="AlphaFoldDB" id="Q8FUF5"/>
<keyword evidence="1" id="KW-0812">Transmembrane</keyword>
<dbReference type="Proteomes" id="UP000001409">
    <property type="component" value="Chromosome"/>
</dbReference>
<evidence type="ECO:0000256" key="1">
    <source>
        <dbReference type="SAM" id="Phobius"/>
    </source>
</evidence>
<dbReference type="KEGG" id="cef:CE0065"/>
<dbReference type="Pfam" id="PF10011">
    <property type="entry name" value="DUF2254"/>
    <property type="match status" value="1"/>
</dbReference>
<accession>Q8FUF5</accession>
<keyword evidence="1" id="KW-0472">Membrane</keyword>
<name>Q8FUF5_COREF</name>
<sequence>MAAVQYRYKESLFAYPTLLMLAGVVLAVITTMADDELGHDTDLPFTLSMSSNAAMWLLSTVAGAMITTVGVVFSLTVVSLQLASDQFSPRVMRTFIRDRVSQQVIGLLVATFVYCVLVLPNVSGEATDPAPQISVTVAMILTVITVVGILAHLDHLAHGLQVGNVANEIVEEGLRVAGEREGVPEGLHTADLQDFREVPRDAQAIPAHRSGWVAQVDLDHLFRSTPPGTTVRMETRIGAFIHAGEPLLLVWPAPGEGAPDLGQAVEISHSRAMLQDTDFAIRQLVDIGLRALDSEDPTTTIEVTLRLGTLLRTVLTTPLAPEALRDDEGRAVIQPWNLTHAEYIDHAFDQLRLASRAQPEVFATLLRVLRMLIDHVARDHPGLVPVLDRQRRLIQESLPTDIHPEDLARLRSLASDKADPADHSR</sequence>
<protein>
    <recommendedName>
        <fullName evidence="4">DUF2254 domain-containing protein</fullName>
    </recommendedName>
</protein>
<evidence type="ECO:0000313" key="3">
    <source>
        <dbReference type="Proteomes" id="UP000001409"/>
    </source>
</evidence>
<keyword evidence="1" id="KW-1133">Transmembrane helix</keyword>
<keyword evidence="3" id="KW-1185">Reference proteome</keyword>
<accession>C8NRP1</accession>